<evidence type="ECO:0000313" key="4">
    <source>
        <dbReference type="Proteomes" id="UP000494363"/>
    </source>
</evidence>
<name>A0A6J5F725_9BURK</name>
<keyword evidence="4" id="KW-1185">Reference proteome</keyword>
<gene>
    <name evidence="3" type="ORF">LMG29542_07685</name>
</gene>
<proteinExistence type="predicted"/>
<sequence length="79" mass="8778">MGFRDFRCARIILTGIGLMHMIRKGQMRDDANRTAAAQFYSLITYAVLLISAYSSSHRYRDTTIGNTSSANTASGEPRT</sequence>
<accession>A0A6J5F725</accession>
<keyword evidence="2" id="KW-1133">Transmembrane helix</keyword>
<feature type="transmembrane region" description="Helical" evidence="2">
    <location>
        <begin position="35"/>
        <end position="53"/>
    </location>
</feature>
<dbReference type="Proteomes" id="UP000494363">
    <property type="component" value="Unassembled WGS sequence"/>
</dbReference>
<organism evidence="3 4">
    <name type="scientific">Paraburkholderia humisilvae</name>
    <dbReference type="NCBI Taxonomy" id="627669"/>
    <lineage>
        <taxon>Bacteria</taxon>
        <taxon>Pseudomonadati</taxon>
        <taxon>Pseudomonadota</taxon>
        <taxon>Betaproteobacteria</taxon>
        <taxon>Burkholderiales</taxon>
        <taxon>Burkholderiaceae</taxon>
        <taxon>Paraburkholderia</taxon>
    </lineage>
</organism>
<dbReference type="EMBL" id="CADIKH010000105">
    <property type="protein sequence ID" value="CAB3774274.1"/>
    <property type="molecule type" value="Genomic_DNA"/>
</dbReference>
<feature type="region of interest" description="Disordered" evidence="1">
    <location>
        <begin position="60"/>
        <end position="79"/>
    </location>
</feature>
<dbReference type="AlphaFoldDB" id="A0A6J5F725"/>
<evidence type="ECO:0000313" key="3">
    <source>
        <dbReference type="EMBL" id="CAB3774274.1"/>
    </source>
</evidence>
<keyword evidence="2" id="KW-0812">Transmembrane</keyword>
<protein>
    <submittedName>
        <fullName evidence="3">Uncharacterized protein</fullName>
    </submittedName>
</protein>
<reference evidence="3 4" key="1">
    <citation type="submission" date="2020-04" db="EMBL/GenBank/DDBJ databases">
        <authorList>
            <person name="De Canck E."/>
        </authorList>
    </citation>
    <scope>NUCLEOTIDE SEQUENCE [LARGE SCALE GENOMIC DNA]</scope>
    <source>
        <strain evidence="3 4">LMG 29542</strain>
    </source>
</reference>
<evidence type="ECO:0000256" key="2">
    <source>
        <dbReference type="SAM" id="Phobius"/>
    </source>
</evidence>
<feature type="compositionally biased region" description="Polar residues" evidence="1">
    <location>
        <begin position="63"/>
        <end position="79"/>
    </location>
</feature>
<keyword evidence="2" id="KW-0472">Membrane</keyword>
<evidence type="ECO:0000256" key="1">
    <source>
        <dbReference type="SAM" id="MobiDB-lite"/>
    </source>
</evidence>